<dbReference type="GO" id="GO:0016887">
    <property type="term" value="F:ATP hydrolysis activity"/>
    <property type="evidence" value="ECO:0007669"/>
    <property type="project" value="InterPro"/>
</dbReference>
<dbReference type="InterPro" id="IPR049945">
    <property type="entry name" value="AAA_22"/>
</dbReference>
<keyword evidence="3" id="KW-1185">Reference proteome</keyword>
<sequence length="424" mass="46822">MSGPARTVAMGLLDRLFTTHVPETLVGLDSHLRILTQRLLEAVTGESSSTILVSGLEGTGKTHLVQRALCQLRSTTPDGVDYRLVHLDASLLSPSQCCAEITRQLQNLEPSRGSTQGDPFQAAFLRLRQASGRIILVVEAVDAFLHEKNFLYSLFEACNEFHGPEKTLCTILTARNARFPFLLAPTLRARFFYEQLNTMEAWAEFGDATDAPGTAFVRAFFESRLKVEESGARTSEAAAIARWNSKVSRVLGGRKAKEALKLLGDVTRDCRTYLAALRQLCFQCFGDERRGESLTETGVHEAVHTVLCLGVDVYAQGVCNLSLEAQYLLASVLAYRGEEEAFDIDEVLERCVESNELRAGRDLLALMRASLFELIDARLIAPSPQRSRAYRLLIPEAAQKSTALLEQFPAPVRPLLRFGPGFGP</sequence>
<dbReference type="GO" id="GO:0003688">
    <property type="term" value="F:DNA replication origin binding"/>
    <property type="evidence" value="ECO:0007669"/>
    <property type="project" value="TreeGrafter"/>
</dbReference>
<dbReference type="VEuPathDB" id="GiardiaDB:GMRT_12048"/>
<name>A0A4Z1SPX2_GIAMU</name>
<evidence type="ECO:0000313" key="3">
    <source>
        <dbReference type="Proteomes" id="UP000315496"/>
    </source>
</evidence>
<evidence type="ECO:0000259" key="1">
    <source>
        <dbReference type="Pfam" id="PF13401"/>
    </source>
</evidence>
<dbReference type="PANTHER" id="PTHR12087:SF0">
    <property type="entry name" value="ORIGIN RECOGNITION COMPLEX SUBUNIT 4"/>
    <property type="match status" value="1"/>
</dbReference>
<reference evidence="2 3" key="1">
    <citation type="submission" date="2019-05" db="EMBL/GenBank/DDBJ databases">
        <title>The compact genome of Giardia muris reveals important steps in the evolution of intestinal protozoan parasites.</title>
        <authorList>
            <person name="Xu F."/>
            <person name="Jimenez-Gonzalez A."/>
            <person name="Einarsson E."/>
            <person name="Astvaldsson A."/>
            <person name="Peirasmaki D."/>
            <person name="Eckmann L."/>
            <person name="Andersson J.O."/>
            <person name="Svard S.G."/>
            <person name="Jerlstrom-Hultqvist J."/>
        </authorList>
    </citation>
    <scope>NUCLEOTIDE SEQUENCE [LARGE SCALE GENOMIC DNA]</scope>
    <source>
        <strain evidence="2 3">Roberts-Thomson</strain>
    </source>
</reference>
<proteinExistence type="predicted"/>
<dbReference type="GO" id="GO:0006270">
    <property type="term" value="P:DNA replication initiation"/>
    <property type="evidence" value="ECO:0007669"/>
    <property type="project" value="TreeGrafter"/>
</dbReference>
<dbReference type="Gene3D" id="3.40.50.300">
    <property type="entry name" value="P-loop containing nucleotide triphosphate hydrolases"/>
    <property type="match status" value="1"/>
</dbReference>
<dbReference type="GO" id="GO:0005664">
    <property type="term" value="C:nuclear origin of replication recognition complex"/>
    <property type="evidence" value="ECO:0007669"/>
    <property type="project" value="TreeGrafter"/>
</dbReference>
<dbReference type="Pfam" id="PF13401">
    <property type="entry name" value="AAA_22"/>
    <property type="match status" value="1"/>
</dbReference>
<gene>
    <name evidence="2" type="ORF">GMRT_12048</name>
</gene>
<comment type="caution">
    <text evidence="2">The sequence shown here is derived from an EMBL/GenBank/DDBJ whole genome shotgun (WGS) entry which is preliminary data.</text>
</comment>
<protein>
    <submittedName>
        <fullName evidence="2">Orc4</fullName>
    </submittedName>
</protein>
<organism evidence="2 3">
    <name type="scientific">Giardia muris</name>
    <dbReference type="NCBI Taxonomy" id="5742"/>
    <lineage>
        <taxon>Eukaryota</taxon>
        <taxon>Metamonada</taxon>
        <taxon>Diplomonadida</taxon>
        <taxon>Hexamitidae</taxon>
        <taxon>Giardiinae</taxon>
        <taxon>Giardia</taxon>
    </lineage>
</organism>
<dbReference type="PANTHER" id="PTHR12087">
    <property type="entry name" value="ORIGIN RECOGNITION COMPLEX SUBUNIT 4"/>
    <property type="match status" value="1"/>
</dbReference>
<dbReference type="InterPro" id="IPR027417">
    <property type="entry name" value="P-loop_NTPase"/>
</dbReference>
<feature type="domain" description="ORC1/DEAH AAA+ ATPase" evidence="1">
    <location>
        <begin position="49"/>
        <end position="173"/>
    </location>
</feature>
<dbReference type="SUPFAM" id="SSF52540">
    <property type="entry name" value="P-loop containing nucleoside triphosphate hydrolases"/>
    <property type="match status" value="1"/>
</dbReference>
<dbReference type="InterPro" id="IPR016527">
    <property type="entry name" value="ORC4"/>
</dbReference>
<dbReference type="EMBL" id="VDLU01000003">
    <property type="protein sequence ID" value="TNJ27710.1"/>
    <property type="molecule type" value="Genomic_DNA"/>
</dbReference>
<evidence type="ECO:0000313" key="2">
    <source>
        <dbReference type="EMBL" id="TNJ27710.1"/>
    </source>
</evidence>
<dbReference type="OrthoDB" id="343623at2759"/>
<dbReference type="AlphaFoldDB" id="A0A4Z1SPX2"/>
<accession>A0A4Z1SPX2</accession>
<dbReference type="Proteomes" id="UP000315496">
    <property type="component" value="Chromosome 3"/>
</dbReference>